<gene>
    <name evidence="7" type="ORF">HNR42_000108</name>
</gene>
<organism evidence="7 8">
    <name type="scientific">Deinobacterium chartae</name>
    <dbReference type="NCBI Taxonomy" id="521158"/>
    <lineage>
        <taxon>Bacteria</taxon>
        <taxon>Thermotogati</taxon>
        <taxon>Deinococcota</taxon>
        <taxon>Deinococci</taxon>
        <taxon>Deinococcales</taxon>
        <taxon>Deinococcaceae</taxon>
        <taxon>Deinobacterium</taxon>
    </lineage>
</organism>
<comment type="caution">
    <text evidence="7">The sequence shown here is derived from an EMBL/GenBank/DDBJ whole genome shotgun (WGS) entry which is preliminary data.</text>
</comment>
<dbReference type="GO" id="GO:0051287">
    <property type="term" value="F:NAD binding"/>
    <property type="evidence" value="ECO:0007669"/>
    <property type="project" value="InterPro"/>
</dbReference>
<dbReference type="InterPro" id="IPR051823">
    <property type="entry name" value="ASADH-related"/>
</dbReference>
<dbReference type="PIRSF" id="PIRSF000148">
    <property type="entry name" value="ASA_dh"/>
    <property type="match status" value="1"/>
</dbReference>
<feature type="domain" description="Semialdehyde dehydrogenase NAD-binding" evidence="6">
    <location>
        <begin position="5"/>
        <end position="133"/>
    </location>
</feature>
<dbReference type="GO" id="GO:0009088">
    <property type="term" value="P:threonine biosynthetic process"/>
    <property type="evidence" value="ECO:0007669"/>
    <property type="project" value="UniProtKB-ARBA"/>
</dbReference>
<dbReference type="GO" id="GO:0046983">
    <property type="term" value="F:protein dimerization activity"/>
    <property type="evidence" value="ECO:0007669"/>
    <property type="project" value="InterPro"/>
</dbReference>
<evidence type="ECO:0000256" key="4">
    <source>
        <dbReference type="PIRSR" id="PIRSR000148-1"/>
    </source>
</evidence>
<dbReference type="InterPro" id="IPR000534">
    <property type="entry name" value="Semialdehyde_DH_NAD-bd"/>
</dbReference>
<keyword evidence="8" id="KW-1185">Reference proteome</keyword>
<feature type="active site" description="Acyl-thioester intermediate" evidence="4">
    <location>
        <position position="147"/>
    </location>
</feature>
<feature type="active site" description="Proton acceptor" evidence="4">
    <location>
        <position position="239"/>
    </location>
</feature>
<dbReference type="GO" id="GO:0009086">
    <property type="term" value="P:methionine biosynthetic process"/>
    <property type="evidence" value="ECO:0007669"/>
    <property type="project" value="TreeGrafter"/>
</dbReference>
<feature type="compositionally biased region" description="Basic and acidic residues" evidence="5">
    <location>
        <begin position="279"/>
        <end position="294"/>
    </location>
</feature>
<dbReference type="EC" id="1.2.1.11" evidence="7"/>
<evidence type="ECO:0000256" key="5">
    <source>
        <dbReference type="SAM" id="MobiDB-lite"/>
    </source>
</evidence>
<dbReference type="CDD" id="cd18130">
    <property type="entry name" value="ASADH_C_arch_fung_like"/>
    <property type="match status" value="1"/>
</dbReference>
<dbReference type="Gene3D" id="3.40.50.720">
    <property type="entry name" value="NAD(P)-binding Rossmann-like Domain"/>
    <property type="match status" value="1"/>
</dbReference>
<dbReference type="PANTHER" id="PTHR46718:SF1">
    <property type="entry name" value="ASPARTATE-SEMIALDEHYDE DEHYDROGENASE"/>
    <property type="match status" value="1"/>
</dbReference>
<keyword evidence="2" id="KW-0521">NADP</keyword>
<dbReference type="Pfam" id="PF02774">
    <property type="entry name" value="Semialdhyde_dhC"/>
    <property type="match status" value="1"/>
</dbReference>
<dbReference type="Gene3D" id="3.30.360.10">
    <property type="entry name" value="Dihydrodipicolinate Reductase, domain 2"/>
    <property type="match status" value="1"/>
</dbReference>
<dbReference type="InterPro" id="IPR012280">
    <property type="entry name" value="Semialdhyde_DH_dimer_dom"/>
</dbReference>
<reference evidence="7 8" key="1">
    <citation type="submission" date="2020-08" db="EMBL/GenBank/DDBJ databases">
        <title>Genomic Encyclopedia of Type Strains, Phase IV (KMG-IV): sequencing the most valuable type-strain genomes for metagenomic binning, comparative biology and taxonomic classification.</title>
        <authorList>
            <person name="Goeker M."/>
        </authorList>
    </citation>
    <scope>NUCLEOTIDE SEQUENCE [LARGE SCALE GENOMIC DNA]</scope>
    <source>
        <strain evidence="7 8">DSM 21458</strain>
    </source>
</reference>
<dbReference type="CDD" id="cd02315">
    <property type="entry name" value="ScASADH_like_N"/>
    <property type="match status" value="1"/>
</dbReference>
<proteinExistence type="inferred from homology"/>
<dbReference type="InterPro" id="IPR005676">
    <property type="entry name" value="Asp_semi-ald_DH_pep-lack"/>
</dbReference>
<dbReference type="GO" id="GO:0050661">
    <property type="term" value="F:NADP binding"/>
    <property type="evidence" value="ECO:0007669"/>
    <property type="project" value="InterPro"/>
</dbReference>
<name>A0A841HUU9_9DEIO</name>
<feature type="region of interest" description="Disordered" evidence="5">
    <location>
        <begin position="269"/>
        <end position="294"/>
    </location>
</feature>
<dbReference type="SMART" id="SM00859">
    <property type="entry name" value="Semialdhyde_dh"/>
    <property type="match status" value="1"/>
</dbReference>
<dbReference type="Pfam" id="PF01118">
    <property type="entry name" value="Semialdhyde_dh"/>
    <property type="match status" value="1"/>
</dbReference>
<evidence type="ECO:0000256" key="2">
    <source>
        <dbReference type="ARBA" id="ARBA00022857"/>
    </source>
</evidence>
<evidence type="ECO:0000313" key="8">
    <source>
        <dbReference type="Proteomes" id="UP000569951"/>
    </source>
</evidence>
<accession>A0A841HUU9</accession>
<dbReference type="SUPFAM" id="SSF55347">
    <property type="entry name" value="Glyceraldehyde-3-phosphate dehydrogenase-like, C-terminal domain"/>
    <property type="match status" value="1"/>
</dbReference>
<dbReference type="Proteomes" id="UP000569951">
    <property type="component" value="Unassembled WGS sequence"/>
</dbReference>
<keyword evidence="3 7" id="KW-0560">Oxidoreductase</keyword>
<evidence type="ECO:0000259" key="6">
    <source>
        <dbReference type="SMART" id="SM00859"/>
    </source>
</evidence>
<sequence length="342" mass="36964">MQKRKVAVLGATGMVGQIYVSMLAEHPWFDVVALAASERSVGKTYAEAAKWYRDTPIPERMRDVRLLPLDADVIAQTGASIVFSAVPSEAAFEIEKALSARGLRVVADTAVHRMEPQIPLIVPEVNHHHLEAIRNPDAGFIVSCANCSTVGLVMTLAGLQRRIGLEKVYVSTMQAVSGAGYSGVPSMAILDNVIPFIRNEEEKIARETLKILGSYQGEFKQADFTVLASCARVGVLDGHSEAVFAELSRDTDLEEVRAAIASLEPLPGLPSAPNPPVVLRDEPDRPQPRLDRMTGRGMATTVGRLRLDGRTLRYNLLSHNTIRGAAGNAILIAELLVSKGLA</sequence>
<evidence type="ECO:0000256" key="3">
    <source>
        <dbReference type="ARBA" id="ARBA00023002"/>
    </source>
</evidence>
<dbReference type="NCBIfam" id="TIGR00978">
    <property type="entry name" value="asd_EA"/>
    <property type="match status" value="1"/>
</dbReference>
<dbReference type="GO" id="GO:0004073">
    <property type="term" value="F:aspartate-semialdehyde dehydrogenase activity"/>
    <property type="evidence" value="ECO:0007669"/>
    <property type="project" value="UniProtKB-EC"/>
</dbReference>
<dbReference type="NCBIfam" id="NF006416">
    <property type="entry name" value="PRK08664.1"/>
    <property type="match status" value="1"/>
</dbReference>
<evidence type="ECO:0000256" key="1">
    <source>
        <dbReference type="ARBA" id="ARBA00010584"/>
    </source>
</evidence>
<dbReference type="EMBL" id="JACHHG010000001">
    <property type="protein sequence ID" value="MBB6096696.1"/>
    <property type="molecule type" value="Genomic_DNA"/>
</dbReference>
<dbReference type="RefSeq" id="WP_183983422.1">
    <property type="nucleotide sequence ID" value="NZ_JACHHG010000001.1"/>
</dbReference>
<comment type="similarity">
    <text evidence="1">Belongs to the aspartate-semialdehyde dehydrogenase family.</text>
</comment>
<dbReference type="PANTHER" id="PTHR46718">
    <property type="entry name" value="ASPARTATE-SEMIALDEHYDE DEHYDROGENASE"/>
    <property type="match status" value="1"/>
</dbReference>
<dbReference type="SUPFAM" id="SSF51735">
    <property type="entry name" value="NAD(P)-binding Rossmann-fold domains"/>
    <property type="match status" value="1"/>
</dbReference>
<evidence type="ECO:0000313" key="7">
    <source>
        <dbReference type="EMBL" id="MBB6096696.1"/>
    </source>
</evidence>
<protein>
    <submittedName>
        <fullName evidence="7">Aspartate-semialdehyde dehydrogenase</fullName>
        <ecNumber evidence="7">1.2.1.11</ecNumber>
    </submittedName>
</protein>
<dbReference type="InterPro" id="IPR036291">
    <property type="entry name" value="NAD(P)-bd_dom_sf"/>
</dbReference>
<dbReference type="AlphaFoldDB" id="A0A841HUU9"/>